<dbReference type="CDD" id="cd06442">
    <property type="entry name" value="DPM1_like"/>
    <property type="match status" value="1"/>
</dbReference>
<dbReference type="GO" id="GO:0047267">
    <property type="term" value="F:undecaprenyl-phosphate mannosyltransferase activity"/>
    <property type="evidence" value="ECO:0007669"/>
    <property type="project" value="UniProtKB-EC"/>
</dbReference>
<evidence type="ECO:0000256" key="1">
    <source>
        <dbReference type="ARBA" id="ARBA00006739"/>
    </source>
</evidence>
<dbReference type="PANTHER" id="PTHR43398">
    <property type="entry name" value="DOLICHOL-PHOSPHATE MANNOSYLTRANSFERASE SUBUNIT 1"/>
    <property type="match status" value="1"/>
</dbReference>
<dbReference type="EMBL" id="MLJW01005341">
    <property type="protein sequence ID" value="OIQ68386.1"/>
    <property type="molecule type" value="Genomic_DNA"/>
</dbReference>
<dbReference type="EC" id="2.4.1.54" evidence="5"/>
<dbReference type="Pfam" id="PF00535">
    <property type="entry name" value="Glycos_transf_2"/>
    <property type="match status" value="1"/>
</dbReference>
<dbReference type="SUPFAM" id="SSF53448">
    <property type="entry name" value="Nucleotide-diphospho-sugar transferases"/>
    <property type="match status" value="1"/>
</dbReference>
<evidence type="ECO:0000259" key="4">
    <source>
        <dbReference type="Pfam" id="PF00535"/>
    </source>
</evidence>
<dbReference type="InterPro" id="IPR039528">
    <property type="entry name" value="DPM1-like"/>
</dbReference>
<dbReference type="FunFam" id="3.90.550.10:FF:000122">
    <property type="entry name" value="Dolichol-phosphate mannosyltransferase subunit 1"/>
    <property type="match status" value="1"/>
</dbReference>
<comment type="caution">
    <text evidence="5">The sequence shown here is derived from an EMBL/GenBank/DDBJ whole genome shotgun (WGS) entry which is preliminary data.</text>
</comment>
<dbReference type="Gene3D" id="3.90.550.10">
    <property type="entry name" value="Spore Coat Polysaccharide Biosynthesis Protein SpsA, Chain A"/>
    <property type="match status" value="1"/>
</dbReference>
<keyword evidence="2 5" id="KW-0328">Glycosyltransferase</keyword>
<protein>
    <submittedName>
        <fullName evidence="5">Undecaprenyl-phosphate mannosyltransferase</fullName>
        <ecNumber evidence="5">2.4.1.54</ecNumber>
    </submittedName>
</protein>
<dbReference type="GO" id="GO:0016020">
    <property type="term" value="C:membrane"/>
    <property type="evidence" value="ECO:0007669"/>
    <property type="project" value="GOC"/>
</dbReference>
<dbReference type="GO" id="GO:0009247">
    <property type="term" value="P:glycolipid biosynthetic process"/>
    <property type="evidence" value="ECO:0007669"/>
    <property type="project" value="TreeGrafter"/>
</dbReference>
<evidence type="ECO:0000313" key="5">
    <source>
        <dbReference type="EMBL" id="OIQ68386.1"/>
    </source>
</evidence>
<gene>
    <name evidence="5" type="ORF">GALL_500230</name>
</gene>
<keyword evidence="3 5" id="KW-0808">Transferase</keyword>
<comment type="similarity">
    <text evidence="1">Belongs to the glycosyltransferase 2 family.</text>
</comment>
<feature type="domain" description="Glycosyltransferase 2-like" evidence="4">
    <location>
        <begin position="6"/>
        <end position="172"/>
    </location>
</feature>
<dbReference type="InterPro" id="IPR001173">
    <property type="entry name" value="Glyco_trans_2-like"/>
</dbReference>
<dbReference type="AlphaFoldDB" id="A0A1J5PAZ7"/>
<organism evidence="5">
    <name type="scientific">mine drainage metagenome</name>
    <dbReference type="NCBI Taxonomy" id="410659"/>
    <lineage>
        <taxon>unclassified sequences</taxon>
        <taxon>metagenomes</taxon>
        <taxon>ecological metagenomes</taxon>
    </lineage>
</organism>
<reference evidence="5" key="1">
    <citation type="submission" date="2016-10" db="EMBL/GenBank/DDBJ databases">
        <title>Sequence of Gallionella enrichment culture.</title>
        <authorList>
            <person name="Poehlein A."/>
            <person name="Muehling M."/>
            <person name="Daniel R."/>
        </authorList>
    </citation>
    <scope>NUCLEOTIDE SEQUENCE</scope>
</reference>
<accession>A0A1J5PAZ7</accession>
<dbReference type="InterPro" id="IPR029044">
    <property type="entry name" value="Nucleotide-diphossugar_trans"/>
</dbReference>
<dbReference type="PANTHER" id="PTHR43398:SF1">
    <property type="entry name" value="DOLICHOL-PHOSPHATE MANNOSYLTRANSFERASE SUBUNIT 1"/>
    <property type="match status" value="1"/>
</dbReference>
<evidence type="ECO:0000256" key="3">
    <source>
        <dbReference type="ARBA" id="ARBA00022679"/>
    </source>
</evidence>
<sequence>MSSVLVVIPTYNEAASIEGVIRRVLALAIPNEEIEVLVVDDGSPDGTGEIVTALAEPRVHLLVRPAKAGLGRAYLAGFAWALAREFDVIVEMDGDGSHLPEQLERLLSAMASGADLVIGSRWIPGGKVDNWSLIRQGLSRAGNGYARMALGFGLHDATAGYRAFTRKALERLDLENVDSNGYCFQIDLAWRAAQRNLKIVEVPITFVERTSGVSKMSKGIVLEAIWQITKWGLNRIRASRRLPA</sequence>
<evidence type="ECO:0000256" key="2">
    <source>
        <dbReference type="ARBA" id="ARBA00022676"/>
    </source>
</evidence>
<proteinExistence type="inferred from homology"/>
<dbReference type="GO" id="GO:0004582">
    <property type="term" value="F:dolichyl-phosphate beta-D-mannosyltransferase activity"/>
    <property type="evidence" value="ECO:0007669"/>
    <property type="project" value="InterPro"/>
</dbReference>
<name>A0A1J5PAZ7_9ZZZZ</name>